<evidence type="ECO:0000313" key="4">
    <source>
        <dbReference type="Proteomes" id="UP000011666"/>
    </source>
</evidence>
<evidence type="ECO:0000259" key="2">
    <source>
        <dbReference type="Pfam" id="PF13810"/>
    </source>
</evidence>
<protein>
    <recommendedName>
        <fullName evidence="2">DUF4185 domain-containing protein</fullName>
    </recommendedName>
</protein>
<feature type="signal peptide" evidence="1">
    <location>
        <begin position="1"/>
        <end position="35"/>
    </location>
</feature>
<proteinExistence type="predicted"/>
<dbReference type="eggNOG" id="COG4409">
    <property type="taxonomic scope" value="Bacteria"/>
</dbReference>
<dbReference type="OrthoDB" id="284233at2"/>
<keyword evidence="1" id="KW-0732">Signal</keyword>
<dbReference type="STRING" id="1223545.GS4_26_01630"/>
<keyword evidence="4" id="KW-1185">Reference proteome</keyword>
<feature type="chain" id="PRO_5004005017" description="DUF4185 domain-containing protein" evidence="1">
    <location>
        <begin position="36"/>
        <end position="452"/>
    </location>
</feature>
<sequence length="452" mass="47239">MPSTRLAMIGRILLCGGLAAASGVAVTLGSGAASAAPCGNGGTGSSLFGSAGLPGSSGALGSLGSGSSGSRSTQVPQGSLPVYAGVASKAVAWVTGPRSQNSTYNRFGISGTDLGISWDNGSGQTLMAFGDTFGNCAVAGQEWRHNVLLRTSDTDLDNGILVRDGVPGDVRSGSVVSADRPRFAQELIPSLGISNIEVTTIPTAAIAVPGPNGTRQIINYMSVRSWGAAGRWVTNFSGIAYSDNNGQSWNTDISTVLVNAPLTLALPDGLPKVDRNNGKFQQSAYVRGRADDAADRDYVYQFGTPNGRFGAGFLGRVPESKILDLDAYQYWAGSGRGWVDDIGQIPDDGTAIVVPAPVTELSVSWSPYLKKYVMLDGDVGIRIRTADHPQGPWSRPTYIVPPGAAVLYGPMVLPTSPALTGTGKELYFNASRWSDYNVMLIRTDLSRVPGLR</sequence>
<dbReference type="RefSeq" id="WP_007623054.1">
    <property type="nucleotide sequence ID" value="NZ_BANX01000026.1"/>
</dbReference>
<dbReference type="InterPro" id="IPR025442">
    <property type="entry name" value="DUF4185"/>
</dbReference>
<evidence type="ECO:0000256" key="1">
    <source>
        <dbReference type="SAM" id="SignalP"/>
    </source>
</evidence>
<accession>M0QM19</accession>
<organism evidence="3 4">
    <name type="scientific">Gordonia soli NBRC 108243</name>
    <dbReference type="NCBI Taxonomy" id="1223545"/>
    <lineage>
        <taxon>Bacteria</taxon>
        <taxon>Bacillati</taxon>
        <taxon>Actinomycetota</taxon>
        <taxon>Actinomycetes</taxon>
        <taxon>Mycobacteriales</taxon>
        <taxon>Gordoniaceae</taxon>
        <taxon>Gordonia</taxon>
    </lineage>
</organism>
<gene>
    <name evidence="3" type="ORF">GS4_26_01630</name>
</gene>
<feature type="domain" description="DUF4185" evidence="2">
    <location>
        <begin position="99"/>
        <end position="442"/>
    </location>
</feature>
<dbReference type="Proteomes" id="UP000011666">
    <property type="component" value="Unassembled WGS sequence"/>
</dbReference>
<dbReference type="Pfam" id="PF13810">
    <property type="entry name" value="DUF4185"/>
    <property type="match status" value="1"/>
</dbReference>
<reference evidence="3 4" key="1">
    <citation type="submission" date="2013-01" db="EMBL/GenBank/DDBJ databases">
        <title>Whole genome shotgun sequence of Gordonia soli NBRC 108243.</title>
        <authorList>
            <person name="Isaki-Nakamura S."/>
            <person name="Hosoyama A."/>
            <person name="Tsuchikane K."/>
            <person name="Ando Y."/>
            <person name="Baba S."/>
            <person name="Ohji S."/>
            <person name="Hamada M."/>
            <person name="Tamura T."/>
            <person name="Yamazoe A."/>
            <person name="Yamazaki S."/>
            <person name="Fujita N."/>
        </authorList>
    </citation>
    <scope>NUCLEOTIDE SEQUENCE [LARGE SCALE GENOMIC DNA]</scope>
    <source>
        <strain evidence="3 4">NBRC 108243</strain>
    </source>
</reference>
<name>M0QM19_9ACTN</name>
<dbReference type="AlphaFoldDB" id="M0QM19"/>
<dbReference type="EMBL" id="BANX01000026">
    <property type="protein sequence ID" value="GAC69715.1"/>
    <property type="molecule type" value="Genomic_DNA"/>
</dbReference>
<evidence type="ECO:0000313" key="3">
    <source>
        <dbReference type="EMBL" id="GAC69715.1"/>
    </source>
</evidence>
<comment type="caution">
    <text evidence="3">The sequence shown here is derived from an EMBL/GenBank/DDBJ whole genome shotgun (WGS) entry which is preliminary data.</text>
</comment>